<name>A0A0E9SHV3_ANGAN</name>
<dbReference type="AlphaFoldDB" id="A0A0E9SHV3"/>
<protein>
    <submittedName>
        <fullName evidence="1">Uncharacterized protein</fullName>
    </submittedName>
</protein>
<evidence type="ECO:0000313" key="1">
    <source>
        <dbReference type="EMBL" id="JAH40103.1"/>
    </source>
</evidence>
<accession>A0A0E9SHV3</accession>
<sequence length="40" mass="4494">MYALLNSLIVTNSLLGLLARQRCRAFKRGVMCALFMGFSQ</sequence>
<reference evidence="1" key="2">
    <citation type="journal article" date="2015" name="Fish Shellfish Immunol.">
        <title>Early steps in the European eel (Anguilla anguilla)-Vibrio vulnificus interaction in the gills: Role of the RtxA13 toxin.</title>
        <authorList>
            <person name="Callol A."/>
            <person name="Pajuelo D."/>
            <person name="Ebbesson L."/>
            <person name="Teles M."/>
            <person name="MacKenzie S."/>
            <person name="Amaro C."/>
        </authorList>
    </citation>
    <scope>NUCLEOTIDE SEQUENCE</scope>
</reference>
<reference evidence="1" key="1">
    <citation type="submission" date="2014-11" db="EMBL/GenBank/DDBJ databases">
        <authorList>
            <person name="Amaro Gonzalez C."/>
        </authorList>
    </citation>
    <scope>NUCLEOTIDE SEQUENCE</scope>
</reference>
<organism evidence="1">
    <name type="scientific">Anguilla anguilla</name>
    <name type="common">European freshwater eel</name>
    <name type="synonym">Muraena anguilla</name>
    <dbReference type="NCBI Taxonomy" id="7936"/>
    <lineage>
        <taxon>Eukaryota</taxon>
        <taxon>Metazoa</taxon>
        <taxon>Chordata</taxon>
        <taxon>Craniata</taxon>
        <taxon>Vertebrata</taxon>
        <taxon>Euteleostomi</taxon>
        <taxon>Actinopterygii</taxon>
        <taxon>Neopterygii</taxon>
        <taxon>Teleostei</taxon>
        <taxon>Anguilliformes</taxon>
        <taxon>Anguillidae</taxon>
        <taxon>Anguilla</taxon>
    </lineage>
</organism>
<dbReference type="EMBL" id="GBXM01068474">
    <property type="protein sequence ID" value="JAH40103.1"/>
    <property type="molecule type" value="Transcribed_RNA"/>
</dbReference>
<proteinExistence type="predicted"/>